<proteinExistence type="predicted"/>
<dbReference type="Pfam" id="PF07690">
    <property type="entry name" value="MFS_1"/>
    <property type="match status" value="1"/>
</dbReference>
<dbReference type="InterPro" id="IPR011701">
    <property type="entry name" value="MFS"/>
</dbReference>
<evidence type="ECO:0000313" key="10">
    <source>
        <dbReference type="RefSeq" id="XP_034239554.1"/>
    </source>
</evidence>
<feature type="transmembrane region" description="Helical" evidence="7">
    <location>
        <begin position="404"/>
        <end position="421"/>
    </location>
</feature>
<evidence type="ECO:0000256" key="4">
    <source>
        <dbReference type="ARBA" id="ARBA00022847"/>
    </source>
</evidence>
<dbReference type="KEGG" id="tpal:117644317"/>
<reference evidence="10" key="1">
    <citation type="submission" date="2025-08" db="UniProtKB">
        <authorList>
            <consortium name="RefSeq"/>
        </authorList>
    </citation>
    <scope>IDENTIFICATION</scope>
    <source>
        <tissue evidence="10">Total insect</tissue>
    </source>
</reference>
<dbReference type="InterPro" id="IPR036259">
    <property type="entry name" value="MFS_trans_sf"/>
</dbReference>
<dbReference type="PROSITE" id="PS50850">
    <property type="entry name" value="MFS"/>
    <property type="match status" value="1"/>
</dbReference>
<feature type="transmembrane region" description="Helical" evidence="7">
    <location>
        <begin position="303"/>
        <end position="324"/>
    </location>
</feature>
<evidence type="ECO:0000256" key="3">
    <source>
        <dbReference type="ARBA" id="ARBA00022692"/>
    </source>
</evidence>
<dbReference type="Gene3D" id="1.20.1250.20">
    <property type="entry name" value="MFS general substrate transporter like domains"/>
    <property type="match status" value="2"/>
</dbReference>
<keyword evidence="6 7" id="KW-0472">Membrane</keyword>
<dbReference type="FunFam" id="1.20.1250.20:FF:000003">
    <property type="entry name" value="Solute carrier family 17 member 3"/>
    <property type="match status" value="1"/>
</dbReference>
<dbReference type="PANTHER" id="PTHR11662">
    <property type="entry name" value="SOLUTE CARRIER FAMILY 17"/>
    <property type="match status" value="1"/>
</dbReference>
<sequence length="496" mass="53017">MTFLAIGGNGRMAAREAAAAVPAATAAPPAMFGTRHIQAFMTFLCFVQAYVVVSCMSVAIVAMADDPELNWSSEHQSVVMSAFLWGFCVSPMLGGRLALVFGAKNVLLSSIALSTVGSFVLPLAAQKGGWEAACAVRVMQGLFQGPLAPATHALLSKWVPPSERSRLGSFVYGGAQFGTVIGLLFTGILTDKLGWPSVFYGAGILGVLWTLAWLYLGADTPVAHPRIDPQERDYIKEQVSANASLAKVVSTPWRVVLTSAPVWGLTAAHCGQMVGYWTLLTQLPNYMKNVQQYAIMDNGMVSALPYFTMWLAALPLSFISDALIKSGKLNTTAMRKIANTIAQWGGAIMLGVIGTGVSDSSHVLTIVLLTCSMTLLSAMYLGFQINHLDLSPNHAPALMGFTNLWANLLSVLGPLITPLIVTRPTDPAQWHVVFYSAAAVFLVANTLFLLFGTAETQPWNTLGLETKEDLESNMQTNISTITLSGDALKGGLKHVS</sequence>
<dbReference type="PANTHER" id="PTHR11662:SF280">
    <property type="entry name" value="FI21844P1-RELATED"/>
    <property type="match status" value="1"/>
</dbReference>
<protein>
    <submittedName>
        <fullName evidence="10">Inorganic phosphate cotransporter</fullName>
    </submittedName>
</protein>
<feature type="transmembrane region" description="Helical" evidence="7">
    <location>
        <begin position="82"/>
        <end position="99"/>
    </location>
</feature>
<feature type="domain" description="Major facilitator superfamily (MFS) profile" evidence="8">
    <location>
        <begin position="34"/>
        <end position="456"/>
    </location>
</feature>
<feature type="transmembrane region" description="Helical" evidence="7">
    <location>
        <begin position="106"/>
        <end position="125"/>
    </location>
</feature>
<dbReference type="InterPro" id="IPR020846">
    <property type="entry name" value="MFS_dom"/>
</dbReference>
<keyword evidence="9" id="KW-1185">Reference proteome</keyword>
<feature type="transmembrane region" description="Helical" evidence="7">
    <location>
        <begin position="336"/>
        <end position="357"/>
    </location>
</feature>
<comment type="subcellular location">
    <subcellularLocation>
        <location evidence="1">Membrane</location>
        <topology evidence="1">Multi-pass membrane protein</topology>
    </subcellularLocation>
</comment>
<dbReference type="Proteomes" id="UP000515158">
    <property type="component" value="Unplaced"/>
</dbReference>
<dbReference type="SUPFAM" id="SSF103473">
    <property type="entry name" value="MFS general substrate transporter"/>
    <property type="match status" value="1"/>
</dbReference>
<feature type="transmembrane region" description="Helical" evidence="7">
    <location>
        <begin position="170"/>
        <end position="190"/>
    </location>
</feature>
<dbReference type="InterPro" id="IPR050382">
    <property type="entry name" value="MFS_Na/Anion_cotransporter"/>
</dbReference>
<feature type="transmembrane region" description="Helical" evidence="7">
    <location>
        <begin position="39"/>
        <end position="62"/>
    </location>
</feature>
<evidence type="ECO:0000256" key="6">
    <source>
        <dbReference type="ARBA" id="ARBA00023136"/>
    </source>
</evidence>
<keyword evidence="3 7" id="KW-0812">Transmembrane</keyword>
<dbReference type="GeneID" id="117644317"/>
<feature type="transmembrane region" description="Helical" evidence="7">
    <location>
        <begin position="433"/>
        <end position="451"/>
    </location>
</feature>
<gene>
    <name evidence="10" type="primary">LOC117644317</name>
</gene>
<evidence type="ECO:0000256" key="5">
    <source>
        <dbReference type="ARBA" id="ARBA00022989"/>
    </source>
</evidence>
<dbReference type="GO" id="GO:0006820">
    <property type="term" value="P:monoatomic anion transport"/>
    <property type="evidence" value="ECO:0007669"/>
    <property type="project" value="TreeGrafter"/>
</dbReference>
<dbReference type="InParanoid" id="A0A6P8ZLW3"/>
<evidence type="ECO:0000256" key="2">
    <source>
        <dbReference type="ARBA" id="ARBA00022448"/>
    </source>
</evidence>
<dbReference type="FunFam" id="1.20.1250.20:FF:000423">
    <property type="entry name" value="Putative inorganic phosphate cotransporter-like Protein"/>
    <property type="match status" value="1"/>
</dbReference>
<dbReference type="GO" id="GO:0015293">
    <property type="term" value="F:symporter activity"/>
    <property type="evidence" value="ECO:0007669"/>
    <property type="project" value="UniProtKB-KW"/>
</dbReference>
<dbReference type="OrthoDB" id="2985014at2759"/>
<feature type="transmembrane region" description="Helical" evidence="7">
    <location>
        <begin position="197"/>
        <end position="216"/>
    </location>
</feature>
<evidence type="ECO:0000259" key="8">
    <source>
        <dbReference type="PROSITE" id="PS50850"/>
    </source>
</evidence>
<evidence type="ECO:0000256" key="7">
    <source>
        <dbReference type="SAM" id="Phobius"/>
    </source>
</evidence>
<accession>A0A6P8ZLW3</accession>
<evidence type="ECO:0000256" key="1">
    <source>
        <dbReference type="ARBA" id="ARBA00004141"/>
    </source>
</evidence>
<dbReference type="GO" id="GO:0016020">
    <property type="term" value="C:membrane"/>
    <property type="evidence" value="ECO:0007669"/>
    <property type="project" value="UniProtKB-SubCell"/>
</dbReference>
<keyword evidence="2" id="KW-0813">Transport</keyword>
<dbReference type="CDD" id="cd17318">
    <property type="entry name" value="MFS_SLC17"/>
    <property type="match status" value="1"/>
</dbReference>
<name>A0A6P8ZLW3_THRPL</name>
<evidence type="ECO:0000313" key="9">
    <source>
        <dbReference type="Proteomes" id="UP000515158"/>
    </source>
</evidence>
<organism evidence="10">
    <name type="scientific">Thrips palmi</name>
    <name type="common">Melon thrips</name>
    <dbReference type="NCBI Taxonomy" id="161013"/>
    <lineage>
        <taxon>Eukaryota</taxon>
        <taxon>Metazoa</taxon>
        <taxon>Ecdysozoa</taxon>
        <taxon>Arthropoda</taxon>
        <taxon>Hexapoda</taxon>
        <taxon>Insecta</taxon>
        <taxon>Pterygota</taxon>
        <taxon>Neoptera</taxon>
        <taxon>Paraneoptera</taxon>
        <taxon>Thysanoptera</taxon>
        <taxon>Terebrantia</taxon>
        <taxon>Thripoidea</taxon>
        <taxon>Thripidae</taxon>
        <taxon>Thrips</taxon>
    </lineage>
</organism>
<dbReference type="RefSeq" id="XP_034239554.1">
    <property type="nucleotide sequence ID" value="XM_034383663.1"/>
</dbReference>
<dbReference type="AlphaFoldDB" id="A0A6P8ZLW3"/>
<keyword evidence="5 7" id="KW-1133">Transmembrane helix</keyword>
<keyword evidence="4" id="KW-0769">Symport</keyword>
<feature type="transmembrane region" description="Helical" evidence="7">
    <location>
        <begin position="363"/>
        <end position="383"/>
    </location>
</feature>